<reference evidence="2" key="2">
    <citation type="submission" date="2020-09" db="EMBL/GenBank/DDBJ databases">
        <authorList>
            <person name="Sun Q."/>
            <person name="Ohkuma M."/>
        </authorList>
    </citation>
    <scope>NUCLEOTIDE SEQUENCE</scope>
    <source>
        <strain evidence="2">JCM 4125</strain>
    </source>
</reference>
<keyword evidence="3" id="KW-1185">Reference proteome</keyword>
<name>A0A918HNM8_9ACTN</name>
<dbReference type="RefSeq" id="WP_189717098.1">
    <property type="nucleotide sequence ID" value="NZ_BMSA01000031.1"/>
</dbReference>
<proteinExistence type="predicted"/>
<gene>
    <name evidence="2" type="ORF">GCM10010226_75180</name>
</gene>
<feature type="transmembrane region" description="Helical" evidence="1">
    <location>
        <begin position="40"/>
        <end position="58"/>
    </location>
</feature>
<comment type="caution">
    <text evidence="2">The sequence shown here is derived from an EMBL/GenBank/DDBJ whole genome shotgun (WGS) entry which is preliminary data.</text>
</comment>
<dbReference type="EMBL" id="BMSA01000031">
    <property type="protein sequence ID" value="GGT85555.1"/>
    <property type="molecule type" value="Genomic_DNA"/>
</dbReference>
<evidence type="ECO:0000313" key="3">
    <source>
        <dbReference type="Proteomes" id="UP000646776"/>
    </source>
</evidence>
<dbReference type="AlphaFoldDB" id="A0A918HNM8"/>
<dbReference type="Proteomes" id="UP000646776">
    <property type="component" value="Unassembled WGS sequence"/>
</dbReference>
<organism evidence="2 3">
    <name type="scientific">Streptomyces phaeofaciens</name>
    <dbReference type="NCBI Taxonomy" id="68254"/>
    <lineage>
        <taxon>Bacteria</taxon>
        <taxon>Bacillati</taxon>
        <taxon>Actinomycetota</taxon>
        <taxon>Actinomycetes</taxon>
        <taxon>Kitasatosporales</taxon>
        <taxon>Streptomycetaceae</taxon>
        <taxon>Streptomyces</taxon>
    </lineage>
</organism>
<reference evidence="2" key="1">
    <citation type="journal article" date="2014" name="Int. J. Syst. Evol. Microbiol.">
        <title>Complete genome sequence of Corynebacterium casei LMG S-19264T (=DSM 44701T), isolated from a smear-ripened cheese.</title>
        <authorList>
            <consortium name="US DOE Joint Genome Institute (JGI-PGF)"/>
            <person name="Walter F."/>
            <person name="Albersmeier A."/>
            <person name="Kalinowski J."/>
            <person name="Ruckert C."/>
        </authorList>
    </citation>
    <scope>NUCLEOTIDE SEQUENCE</scope>
    <source>
        <strain evidence="2">JCM 4125</strain>
    </source>
</reference>
<protein>
    <submittedName>
        <fullName evidence="2">Uncharacterized protein</fullName>
    </submittedName>
</protein>
<evidence type="ECO:0000313" key="2">
    <source>
        <dbReference type="EMBL" id="GGT85555.1"/>
    </source>
</evidence>
<keyword evidence="1" id="KW-0472">Membrane</keyword>
<evidence type="ECO:0000256" key="1">
    <source>
        <dbReference type="SAM" id="Phobius"/>
    </source>
</evidence>
<keyword evidence="1" id="KW-0812">Transmembrane</keyword>
<accession>A0A918HNM8</accession>
<keyword evidence="1" id="KW-1133">Transmembrane helix</keyword>
<sequence>MLLLSVLQGLLEIAAGLLTQAKLGMVGLVLLFGLGVGIRARHNGLAVGAAVVLMLLMTQA</sequence>